<accession>A0A9X0DEH9</accession>
<sequence length="221" mass="24729">MSSISSHRHARKGSASSTDSKFNYQSHSRNASRTHARSSVVRSEGPRYPSTECGSSPHPQSPISDHQSQQEGSFTSNRASFGSSSHDASFTSQNESNELETQSHETSSQYSYSHLDYFSHDCIMISHYDSQLTIEEDPDEQYYTYQPVAQHVATRLTTENGIQAPNIEFHALQTYSPATEMWTRQESRDERIRLGLPGGQQTASALFDCDQKTVPEADNPN</sequence>
<proteinExistence type="predicted"/>
<feature type="compositionally biased region" description="Basic residues" evidence="1">
    <location>
        <begin position="1"/>
        <end position="12"/>
    </location>
</feature>
<evidence type="ECO:0000256" key="1">
    <source>
        <dbReference type="SAM" id="MobiDB-lite"/>
    </source>
</evidence>
<feature type="region of interest" description="Disordered" evidence="1">
    <location>
        <begin position="1"/>
        <end position="107"/>
    </location>
</feature>
<comment type="caution">
    <text evidence="2">The sequence shown here is derived from an EMBL/GenBank/DDBJ whole genome shotgun (WGS) entry which is preliminary data.</text>
</comment>
<name>A0A9X0DEH9_9HELO</name>
<feature type="compositionally biased region" description="Polar residues" evidence="1">
    <location>
        <begin position="14"/>
        <end position="29"/>
    </location>
</feature>
<dbReference type="AlphaFoldDB" id="A0A9X0DEH9"/>
<dbReference type="EMBL" id="JAPEIS010000013">
    <property type="protein sequence ID" value="KAJ8060586.1"/>
    <property type="molecule type" value="Genomic_DNA"/>
</dbReference>
<evidence type="ECO:0000313" key="2">
    <source>
        <dbReference type="EMBL" id="KAJ8060586.1"/>
    </source>
</evidence>
<feature type="compositionally biased region" description="Polar residues" evidence="1">
    <location>
        <begin position="52"/>
        <end position="107"/>
    </location>
</feature>
<keyword evidence="3" id="KW-1185">Reference proteome</keyword>
<organism evidence="2 3">
    <name type="scientific">Sclerotinia nivalis</name>
    <dbReference type="NCBI Taxonomy" id="352851"/>
    <lineage>
        <taxon>Eukaryota</taxon>
        <taxon>Fungi</taxon>
        <taxon>Dikarya</taxon>
        <taxon>Ascomycota</taxon>
        <taxon>Pezizomycotina</taxon>
        <taxon>Leotiomycetes</taxon>
        <taxon>Helotiales</taxon>
        <taxon>Sclerotiniaceae</taxon>
        <taxon>Sclerotinia</taxon>
    </lineage>
</organism>
<dbReference type="OrthoDB" id="3498077at2759"/>
<protein>
    <submittedName>
        <fullName evidence="2">Uncharacterized protein</fullName>
    </submittedName>
</protein>
<dbReference type="Proteomes" id="UP001152300">
    <property type="component" value="Unassembled WGS sequence"/>
</dbReference>
<evidence type="ECO:0000313" key="3">
    <source>
        <dbReference type="Proteomes" id="UP001152300"/>
    </source>
</evidence>
<reference evidence="2" key="1">
    <citation type="submission" date="2022-11" db="EMBL/GenBank/DDBJ databases">
        <title>Genome Resource of Sclerotinia nivalis Strain SnTB1, a Plant Pathogen Isolated from American Ginseng.</title>
        <authorList>
            <person name="Fan S."/>
        </authorList>
    </citation>
    <scope>NUCLEOTIDE SEQUENCE</scope>
    <source>
        <strain evidence="2">SnTB1</strain>
    </source>
</reference>
<gene>
    <name evidence="2" type="ORF">OCU04_010897</name>
</gene>